<proteinExistence type="predicted"/>
<reference evidence="2" key="1">
    <citation type="submission" date="2018-05" db="EMBL/GenBank/DDBJ databases">
        <authorList>
            <person name="Lanie J.A."/>
            <person name="Ng W.-L."/>
            <person name="Kazmierczak K.M."/>
            <person name="Andrzejewski T.M."/>
            <person name="Davidsen T.M."/>
            <person name="Wayne K.J."/>
            <person name="Tettelin H."/>
            <person name="Glass J.I."/>
            <person name="Rusch D."/>
            <person name="Podicherti R."/>
            <person name="Tsui H.-C.T."/>
            <person name="Winkler M.E."/>
        </authorList>
    </citation>
    <scope>NUCLEOTIDE SEQUENCE</scope>
</reference>
<sequence>MKIQEFFKKYPDEASCKSHFKAERDKQGVVCKRCQGQEHYWLSTRDQYQCKACKFRTTLRSGTLLHKSQLPYYYWYFGMMMLTSTKKSFSALEIQRQLGHLYYEPIWYMLHKIRHSMGKRDDNYLLGNEVELDEGFFEIVPNKERRDEIVIELENNDGKYKRGKGSQKQAIVLVMAESITVKPTKKYRHKSNKKVRYIKMKL</sequence>
<dbReference type="AlphaFoldDB" id="A0A383CXW1"/>
<organism evidence="2">
    <name type="scientific">marine metagenome</name>
    <dbReference type="NCBI Taxonomy" id="408172"/>
    <lineage>
        <taxon>unclassified sequences</taxon>
        <taxon>metagenomes</taxon>
        <taxon>ecological metagenomes</taxon>
    </lineage>
</organism>
<dbReference type="EMBL" id="UINC01212607">
    <property type="protein sequence ID" value="SVE37011.1"/>
    <property type="molecule type" value="Genomic_DNA"/>
</dbReference>
<name>A0A383CXW1_9ZZZZ</name>
<feature type="non-terminal residue" evidence="2">
    <location>
        <position position="202"/>
    </location>
</feature>
<protein>
    <recommendedName>
        <fullName evidence="1">Transposase zinc-ribbon domain-containing protein</fullName>
    </recommendedName>
</protein>
<accession>A0A383CXW1</accession>
<gene>
    <name evidence="2" type="ORF">METZ01_LOCUS489865</name>
</gene>
<feature type="domain" description="Transposase zinc-ribbon" evidence="1">
    <location>
        <begin position="11"/>
        <end position="54"/>
    </location>
</feature>
<dbReference type="Pfam" id="PF12760">
    <property type="entry name" value="Zn_ribbon_IS1595"/>
    <property type="match status" value="1"/>
</dbReference>
<dbReference type="NCBIfam" id="NF033547">
    <property type="entry name" value="transpos_IS1595"/>
    <property type="match status" value="1"/>
</dbReference>
<evidence type="ECO:0000313" key="2">
    <source>
        <dbReference type="EMBL" id="SVE37011.1"/>
    </source>
</evidence>
<dbReference type="InterPro" id="IPR024442">
    <property type="entry name" value="Transposase_Zn_ribbon"/>
</dbReference>
<evidence type="ECO:0000259" key="1">
    <source>
        <dbReference type="Pfam" id="PF12760"/>
    </source>
</evidence>